<gene>
    <name evidence="5" type="ORF">H9637_12485</name>
</gene>
<keyword evidence="2" id="KW-0238">DNA-binding</keyword>
<dbReference type="PANTHER" id="PTHR47893:SF1">
    <property type="entry name" value="REGULATORY PROTEIN PCHR"/>
    <property type="match status" value="1"/>
</dbReference>
<evidence type="ECO:0000256" key="3">
    <source>
        <dbReference type="ARBA" id="ARBA00023163"/>
    </source>
</evidence>
<accession>A0ABR8YUC3</accession>
<dbReference type="InterPro" id="IPR020449">
    <property type="entry name" value="Tscrpt_reg_AraC-type_HTH"/>
</dbReference>
<keyword evidence="1" id="KW-0805">Transcription regulation</keyword>
<dbReference type="SUPFAM" id="SSF46689">
    <property type="entry name" value="Homeodomain-like"/>
    <property type="match status" value="1"/>
</dbReference>
<evidence type="ECO:0000256" key="2">
    <source>
        <dbReference type="ARBA" id="ARBA00023125"/>
    </source>
</evidence>
<dbReference type="InterPro" id="IPR018060">
    <property type="entry name" value="HTH_AraC"/>
</dbReference>
<dbReference type="Gene3D" id="1.10.10.60">
    <property type="entry name" value="Homeodomain-like"/>
    <property type="match status" value="2"/>
</dbReference>
<dbReference type="EMBL" id="JACSQB010000099">
    <property type="protein sequence ID" value="MBD8047850.1"/>
    <property type="molecule type" value="Genomic_DNA"/>
</dbReference>
<dbReference type="InterPro" id="IPR053142">
    <property type="entry name" value="PchR_regulatory_protein"/>
</dbReference>
<dbReference type="PANTHER" id="PTHR47893">
    <property type="entry name" value="REGULATORY PROTEIN PCHR"/>
    <property type="match status" value="1"/>
</dbReference>
<feature type="domain" description="HTH araC/xylS-type" evidence="4">
    <location>
        <begin position="219"/>
        <end position="317"/>
    </location>
</feature>
<protein>
    <submittedName>
        <fullName evidence="5">Helix-turn-helix transcriptional regulator</fullName>
    </submittedName>
</protein>
<dbReference type="PRINTS" id="PR00032">
    <property type="entry name" value="HTHARAC"/>
</dbReference>
<sequence length="319" mass="36869">MEKLSEDKAFYGNNITIIKRDKDCTVYKMKDITGEGIMTCYNVFPGVNLIYNDFHMENCFSEFLPKVNMIGIDYCCEGRMEWELEGGLYMYMQEGDMQINSRNHHNIGFGFPLKHYHGITVAIYIEEASQVLSSIFGSLSIDIQELYDKFCSKKVPFIIRAKDSIQHIFSTLYTVPDKIRINYFKVKILEVLLFLTAIDISEKTEEGPYFSKVQVEKIKLIMKYIADNIEKNITLENLSSKFDIPITSMKNCFKGVYGKPISSYIRYYRMQTAALMLRETNESITTIAGKVGYENSSKFAAAFKKIMNISPSEYRKTFV</sequence>
<organism evidence="5 6">
    <name type="scientific">Clostridium faecium</name>
    <dbReference type="NCBI Taxonomy" id="2762223"/>
    <lineage>
        <taxon>Bacteria</taxon>
        <taxon>Bacillati</taxon>
        <taxon>Bacillota</taxon>
        <taxon>Clostridia</taxon>
        <taxon>Eubacteriales</taxon>
        <taxon>Clostridiaceae</taxon>
        <taxon>Clostridium</taxon>
    </lineage>
</organism>
<dbReference type="PROSITE" id="PS01124">
    <property type="entry name" value="HTH_ARAC_FAMILY_2"/>
    <property type="match status" value="1"/>
</dbReference>
<dbReference type="SMART" id="SM00342">
    <property type="entry name" value="HTH_ARAC"/>
    <property type="match status" value="1"/>
</dbReference>
<comment type="caution">
    <text evidence="5">The sequence shown here is derived from an EMBL/GenBank/DDBJ whole genome shotgun (WGS) entry which is preliminary data.</text>
</comment>
<keyword evidence="3" id="KW-0804">Transcription</keyword>
<dbReference type="InterPro" id="IPR009057">
    <property type="entry name" value="Homeodomain-like_sf"/>
</dbReference>
<name>A0ABR8YUC3_9CLOT</name>
<evidence type="ECO:0000313" key="5">
    <source>
        <dbReference type="EMBL" id="MBD8047850.1"/>
    </source>
</evidence>
<evidence type="ECO:0000259" key="4">
    <source>
        <dbReference type="PROSITE" id="PS01124"/>
    </source>
</evidence>
<proteinExistence type="predicted"/>
<evidence type="ECO:0000256" key="1">
    <source>
        <dbReference type="ARBA" id="ARBA00023015"/>
    </source>
</evidence>
<keyword evidence="6" id="KW-1185">Reference proteome</keyword>
<dbReference type="Pfam" id="PF12833">
    <property type="entry name" value="HTH_18"/>
    <property type="match status" value="1"/>
</dbReference>
<dbReference type="Proteomes" id="UP000627166">
    <property type="component" value="Unassembled WGS sequence"/>
</dbReference>
<evidence type="ECO:0000313" key="6">
    <source>
        <dbReference type="Proteomes" id="UP000627166"/>
    </source>
</evidence>
<reference evidence="5 6" key="1">
    <citation type="submission" date="2020-08" db="EMBL/GenBank/DDBJ databases">
        <title>A Genomic Blueprint of the Chicken Gut Microbiome.</title>
        <authorList>
            <person name="Gilroy R."/>
            <person name="Ravi A."/>
            <person name="Getino M."/>
            <person name="Pursley I."/>
            <person name="Horton D.L."/>
            <person name="Alikhan N.-F."/>
            <person name="Baker D."/>
            <person name="Gharbi K."/>
            <person name="Hall N."/>
            <person name="Watson M."/>
            <person name="Adriaenssens E.M."/>
            <person name="Foster-Nyarko E."/>
            <person name="Jarju S."/>
            <person name="Secka A."/>
            <person name="Antonio M."/>
            <person name="Oren A."/>
            <person name="Chaudhuri R."/>
            <person name="La Ragione R.M."/>
            <person name="Hildebrand F."/>
            <person name="Pallen M.J."/>
        </authorList>
    </citation>
    <scope>NUCLEOTIDE SEQUENCE [LARGE SCALE GENOMIC DNA]</scope>
    <source>
        <strain evidence="5 6">N37</strain>
    </source>
</reference>